<dbReference type="Proteomes" id="UP001620597">
    <property type="component" value="Unassembled WGS sequence"/>
</dbReference>
<dbReference type="InterPro" id="IPR050640">
    <property type="entry name" value="Bact_2-comp_sensor_kinase"/>
</dbReference>
<keyword evidence="3" id="KW-0808">Transferase</keyword>
<dbReference type="PANTHER" id="PTHR34220:SF7">
    <property type="entry name" value="SENSOR HISTIDINE KINASE YPDA"/>
    <property type="match status" value="1"/>
</dbReference>
<organism evidence="3 4">
    <name type="scientific">Oceanobacter antarcticus</name>
    <dbReference type="NCBI Taxonomy" id="3133425"/>
    <lineage>
        <taxon>Bacteria</taxon>
        <taxon>Pseudomonadati</taxon>
        <taxon>Pseudomonadota</taxon>
        <taxon>Gammaproteobacteria</taxon>
        <taxon>Oceanospirillales</taxon>
        <taxon>Oceanospirillaceae</taxon>
        <taxon>Oceanobacter</taxon>
    </lineage>
</organism>
<keyword evidence="1" id="KW-1133">Transmembrane helix</keyword>
<feature type="domain" description="Signal transduction histidine kinase internal region" evidence="2">
    <location>
        <begin position="162"/>
        <end position="240"/>
    </location>
</feature>
<dbReference type="SUPFAM" id="SSF55874">
    <property type="entry name" value="ATPase domain of HSP90 chaperone/DNA topoisomerase II/histidine kinase"/>
    <property type="match status" value="1"/>
</dbReference>
<dbReference type="InterPro" id="IPR010559">
    <property type="entry name" value="Sig_transdc_His_kin_internal"/>
</dbReference>
<comment type="caution">
    <text evidence="3">The sequence shown here is derived from an EMBL/GenBank/DDBJ whole genome shotgun (WGS) entry which is preliminary data.</text>
</comment>
<evidence type="ECO:0000313" key="4">
    <source>
        <dbReference type="Proteomes" id="UP001620597"/>
    </source>
</evidence>
<feature type="transmembrane region" description="Helical" evidence="1">
    <location>
        <begin position="30"/>
        <end position="48"/>
    </location>
</feature>
<feature type="transmembrane region" description="Helical" evidence="1">
    <location>
        <begin position="128"/>
        <end position="147"/>
    </location>
</feature>
<feature type="transmembrane region" description="Helical" evidence="1">
    <location>
        <begin position="60"/>
        <end position="85"/>
    </location>
</feature>
<keyword evidence="1" id="KW-0472">Membrane</keyword>
<dbReference type="PANTHER" id="PTHR34220">
    <property type="entry name" value="SENSOR HISTIDINE KINASE YPDA"/>
    <property type="match status" value="1"/>
</dbReference>
<dbReference type="Gene3D" id="3.30.565.10">
    <property type="entry name" value="Histidine kinase-like ATPase, C-terminal domain"/>
    <property type="match status" value="1"/>
</dbReference>
<evidence type="ECO:0000259" key="2">
    <source>
        <dbReference type="Pfam" id="PF06580"/>
    </source>
</evidence>
<dbReference type="InterPro" id="IPR036890">
    <property type="entry name" value="HATPase_C_sf"/>
</dbReference>
<evidence type="ECO:0000313" key="3">
    <source>
        <dbReference type="EMBL" id="MFK4753934.1"/>
    </source>
</evidence>
<keyword evidence="1" id="KW-0812">Transmembrane</keyword>
<keyword evidence="4" id="KW-1185">Reference proteome</keyword>
<dbReference type="EMBL" id="JBBKTX010000022">
    <property type="protein sequence ID" value="MFK4753934.1"/>
    <property type="molecule type" value="Genomic_DNA"/>
</dbReference>
<dbReference type="RefSeq" id="WP_416206913.1">
    <property type="nucleotide sequence ID" value="NZ_JBBKTX010000022.1"/>
</dbReference>
<name>A0ABW8NLS5_9GAMM</name>
<proteinExistence type="predicted"/>
<keyword evidence="3" id="KW-0418">Kinase</keyword>
<protein>
    <submittedName>
        <fullName evidence="3">Histidine kinase</fullName>
    </submittedName>
</protein>
<dbReference type="Pfam" id="PF06580">
    <property type="entry name" value="His_kinase"/>
    <property type="match status" value="1"/>
</dbReference>
<sequence length="361" mass="40309">MPNTPAVVSRQHDRGLLDAFFLPDLCNTRAILFLLAVSEGLVAILTLMESSLAAFSWERFGLVSLFVQWVALLSVAILCQLRFVLVQVNVMLVSVLALLLVQLVTLGVGLMADWLWPTSLRSIDWLWLARNALVSALVTALALRYFYVQSQWRIQAQAELKARLSALQANIRPHFFFNTLNTVAALIVIDPEKAENMLLDLAQLFRVVLKADDQPSTLAQEIEFGQRYLDIEHTRLGARLEVEWQLPEPLPEITMPALILQPLLENAVYHGVQPLVEGGWIRISLTAVADGWELAVANARLPGASTPGNGIAQRNIRTRLETLFGESARLQTAELPDEYQARILIPQHSGEYTHELSHRSG</sequence>
<evidence type="ECO:0000256" key="1">
    <source>
        <dbReference type="SAM" id="Phobius"/>
    </source>
</evidence>
<reference evidence="3 4" key="1">
    <citation type="submission" date="2024-03" db="EMBL/GenBank/DDBJ databases">
        <title>High-quality draft genome sequence of Oceanobacter sp. wDCs-4.</title>
        <authorList>
            <person name="Dong C."/>
        </authorList>
    </citation>
    <scope>NUCLEOTIDE SEQUENCE [LARGE SCALE GENOMIC DNA]</scope>
    <source>
        <strain evidence="4">wDCs-4</strain>
    </source>
</reference>
<gene>
    <name evidence="3" type="ORF">WG929_16095</name>
</gene>
<feature type="transmembrane region" description="Helical" evidence="1">
    <location>
        <begin position="91"/>
        <end position="116"/>
    </location>
</feature>
<dbReference type="GO" id="GO:0016301">
    <property type="term" value="F:kinase activity"/>
    <property type="evidence" value="ECO:0007669"/>
    <property type="project" value="UniProtKB-KW"/>
</dbReference>
<accession>A0ABW8NLS5</accession>